<dbReference type="RefSeq" id="WP_189776574.1">
    <property type="nucleotide sequence ID" value="NZ_JACWEZ010000001.1"/>
</dbReference>
<dbReference type="Pfam" id="PF02838">
    <property type="entry name" value="Glyco_hydro_20b"/>
    <property type="match status" value="1"/>
</dbReference>
<dbReference type="InterPro" id="IPR049019">
    <property type="entry name" value="NagJ-like_helical"/>
</dbReference>
<feature type="domain" description="F5/8 type C" evidence="5">
    <location>
        <begin position="866"/>
        <end position="1022"/>
    </location>
</feature>
<dbReference type="Gene3D" id="1.20.58.460">
    <property type="entry name" value="Hyaluronidase post-catalytic domain-like"/>
    <property type="match status" value="1"/>
</dbReference>
<dbReference type="SUPFAM" id="SSF55545">
    <property type="entry name" value="beta-N-acetylhexosaminidase-like domain"/>
    <property type="match status" value="1"/>
</dbReference>
<dbReference type="Pfam" id="PF22888">
    <property type="entry name" value="FIMAH"/>
    <property type="match status" value="1"/>
</dbReference>
<keyword evidence="1 3" id="KW-0378">Hydrolase</keyword>
<dbReference type="EMBL" id="JACWEZ010000001">
    <property type="protein sequence ID" value="MBD1221211.1"/>
    <property type="molecule type" value="Genomic_DNA"/>
</dbReference>
<dbReference type="SUPFAM" id="SSF140657">
    <property type="entry name" value="Hyaluronidase post-catalytic domain-like"/>
    <property type="match status" value="1"/>
</dbReference>
<dbReference type="InterPro" id="IPR013780">
    <property type="entry name" value="Glyco_hydro_b"/>
</dbReference>
<dbReference type="SUPFAM" id="SSF49785">
    <property type="entry name" value="Galactose-binding domain-like"/>
    <property type="match status" value="2"/>
</dbReference>
<dbReference type="InterPro" id="IPR008979">
    <property type="entry name" value="Galactose-bd-like_sf"/>
</dbReference>
<dbReference type="Pfam" id="PF21774">
    <property type="entry name" value="NagJ_C"/>
    <property type="match status" value="1"/>
</dbReference>
<proteinExistence type="inferred from homology"/>
<dbReference type="Gene3D" id="2.60.120.260">
    <property type="entry name" value="Galactose-binding domain-like"/>
    <property type="match status" value="2"/>
</dbReference>
<accession>A0ABR7VIV7</accession>
<protein>
    <submittedName>
        <fullName evidence="7">Beta-N-acetylglucosaminidase domain-containing protein</fullName>
    </submittedName>
</protein>
<dbReference type="SUPFAM" id="SSF51445">
    <property type="entry name" value="(Trans)glycosidases"/>
    <property type="match status" value="1"/>
</dbReference>
<evidence type="ECO:0000313" key="8">
    <source>
        <dbReference type="Proteomes" id="UP000621631"/>
    </source>
</evidence>
<reference evidence="7 8" key="1">
    <citation type="submission" date="2020-09" db="EMBL/GenBank/DDBJ databases">
        <title>Draft Genome Sequences of Oil-Oxidizing Bacteria Halomonas titanicae, Marinobacter lutaoensis, and Virgibacillus halodenitrificans Isolated from Highly Saline Environments.</title>
        <authorList>
            <person name="Grouzdev D.S."/>
            <person name="Sokolova D.S."/>
            <person name="Semenova E.M."/>
            <person name="Borzenkov I.A."/>
            <person name="Bidzhieva S.K."/>
            <person name="Poltaraus A.B."/>
            <person name="Nazina T.N."/>
        </authorList>
    </citation>
    <scope>NUCLEOTIDE SEQUENCE [LARGE SCALE GENOMIC DNA]</scope>
    <source>
        <strain evidence="7 8">VKM B-3472D</strain>
    </source>
</reference>
<evidence type="ECO:0000256" key="2">
    <source>
        <dbReference type="ARBA" id="ARBA00023295"/>
    </source>
</evidence>
<dbReference type="InterPro" id="IPR054470">
    <property type="entry name" value="FIMAH_dom"/>
</dbReference>
<feature type="domain" description="F5/8 type C" evidence="5">
    <location>
        <begin position="619"/>
        <end position="744"/>
    </location>
</feature>
<evidence type="ECO:0000313" key="7">
    <source>
        <dbReference type="EMBL" id="MBD1221211.1"/>
    </source>
</evidence>
<dbReference type="InterPro" id="IPR029018">
    <property type="entry name" value="Hex-like_dom2"/>
</dbReference>
<gene>
    <name evidence="7" type="ORF">IC602_01130</name>
</gene>
<dbReference type="Gene3D" id="3.30.379.10">
    <property type="entry name" value="Chitobiase/beta-hexosaminidase domain 2-like"/>
    <property type="match status" value="1"/>
</dbReference>
<dbReference type="PANTHER" id="PTHR13170">
    <property type="entry name" value="O-GLCNACASE"/>
    <property type="match status" value="1"/>
</dbReference>
<evidence type="ECO:0000256" key="4">
    <source>
        <dbReference type="SAM" id="SignalP"/>
    </source>
</evidence>
<dbReference type="InterPro" id="IPR051822">
    <property type="entry name" value="Glycosyl_Hydrolase_84"/>
</dbReference>
<feature type="domain" description="GH84" evidence="6">
    <location>
        <begin position="179"/>
        <end position="449"/>
    </location>
</feature>
<comment type="similarity">
    <text evidence="3">Belongs to the glycosyl hydrolase 84 family.</text>
</comment>
<feature type="chain" id="PRO_5045558805" evidence="4">
    <location>
        <begin position="23"/>
        <end position="1242"/>
    </location>
</feature>
<dbReference type="InterPro" id="IPR015882">
    <property type="entry name" value="HEX_bac_N"/>
</dbReference>
<dbReference type="PROSITE" id="PS52009">
    <property type="entry name" value="GH84"/>
    <property type="match status" value="1"/>
</dbReference>
<dbReference type="InterPro" id="IPR017853">
    <property type="entry name" value="GH"/>
</dbReference>
<sequence length="1242" mass="140306">MKNWYFYLLMLLLLLIPLSTAAASQAEEKYEIYPIPQNEKDLGTDFTLTNEVNLVAEDGIDTPTKEFLEEILSSKSIEVNPSDQIVPGQTNILLGTKGSNGYVDNYFNENIAYDSTIFEKIDPYVLAMDTDLEENGTIAILGKDTESAFYGLETLKMITDQISGKKIHAMQYEDYADSKWRGFIEGFYGFPWSHESRISLMEFGGKIKMNAYIYGPKDEKYHNSQWRKPYPEEELAKIQELAEVGHKTKTQFIWAIHPGFSMIDWDNYDQELETLLAKLDQVYGAGVRQFGLFMDDISTAQSLKDTEKHMKLVKDIAYWVEAKGDVKPLIYTPPFYNKAWTGEAGKPYLEAMSTLPKDVEIMWTGDDVIGTVNQPDMQWVKDFIGRDPFVWLNWPVNGYAGSRLLLGEGEHFLEKGTHNISGVVSNPLEQAELSKVAIFAVGDFAWNVDDYNSKQSWEDSFNYIAPNAASELRTIAHHASDPSPNRRGVVLEESENIKVELDEFMSKFQQEEPVEVIGEQLIDEFNQILDAITGFREKSTNEQMRKEIEPWLNSLEEVVQADKYAVQSAIAFQGDDLNTAWEELGKAANAMDRSTTFPIEKYNGKDVPAEIGAKRLVPFANKLIKQLDADIHLEIDPEAMANIPTSSYEGQNLDNMVDEDPDTYAYVKVLQKNGDWYGLDLGKTVAVKDIQIVQGRNNNDHDIFHRGILEYSTDGESWQAIGEEQSGYNVEVNNVEIEARYVRYRLTHAGVPGGKDDLWTAVRDFRVNGKQATSQIYTNVAALQEIEVKTEENLTKIQDVPAITLKPSDYIGVSLQTIEQIKEIYFQGTTDKLTLEVSGNGVEWQEIAEENSYPNAAYVRLINKTDKAITFDLEQFTIQTETFTEPVVSHNYPGTYTGKAPDLYDGDWDSKVWFNGSQDAGRYVQVDMGGLIHVKDIAVVIDDGEGDYFRQGDLQISKDGETWKTIHTFENPGDRSLNFPDHEAPYRLKRVQVDNEEARFVRLVSTEKNSKWLALNEIIVNEGMEKPGTKNLIVQAEPKGAPGNEAAHVIDGKLATFYTPEGDAQAGQLNYKLSENTKVGELLILQSPQAITDAEVFIRDLDGWHNVGSLSQSLTELDTSGYEHVLEIKIEWSGAVKPQIHEIIPVRKKAEEPAVESVADLKALVKQFGEAGEITDEEAVRKLDTHLTTVEHFEKDENVGKLVKHLQGFKQLLAYYHQQGKIIDLAYEELNKATEALIVKYE</sequence>
<keyword evidence="4" id="KW-0732">Signal</keyword>
<dbReference type="InterPro" id="IPR011496">
    <property type="entry name" value="O-GlcNAcase_cat"/>
</dbReference>
<evidence type="ECO:0000256" key="3">
    <source>
        <dbReference type="PROSITE-ProRule" id="PRU01353"/>
    </source>
</evidence>
<dbReference type="PROSITE" id="PS50022">
    <property type="entry name" value="FA58C_3"/>
    <property type="match status" value="2"/>
</dbReference>
<dbReference type="Gene3D" id="2.60.40.1180">
    <property type="entry name" value="Golgi alpha-mannosidase II"/>
    <property type="match status" value="1"/>
</dbReference>
<comment type="caution">
    <text evidence="7">The sequence shown here is derived from an EMBL/GenBank/DDBJ whole genome shotgun (WGS) entry which is preliminary data.</text>
</comment>
<dbReference type="InterPro" id="IPR000421">
    <property type="entry name" value="FA58C"/>
</dbReference>
<evidence type="ECO:0000256" key="1">
    <source>
        <dbReference type="ARBA" id="ARBA00022801"/>
    </source>
</evidence>
<dbReference type="PANTHER" id="PTHR13170:SF16">
    <property type="entry name" value="PROTEIN O-GLCNACASE"/>
    <property type="match status" value="1"/>
</dbReference>
<keyword evidence="2 3" id="KW-0326">Glycosidase</keyword>
<keyword evidence="8" id="KW-1185">Reference proteome</keyword>
<feature type="active site" description="Proton donor" evidence="3">
    <location>
        <position position="296"/>
    </location>
</feature>
<feature type="signal peptide" evidence="4">
    <location>
        <begin position="1"/>
        <end position="22"/>
    </location>
</feature>
<dbReference type="Proteomes" id="UP000621631">
    <property type="component" value="Unassembled WGS sequence"/>
</dbReference>
<organism evidence="7 8">
    <name type="scientific">Virgibacillus halodenitrificans</name>
    <name type="common">Bacillus halodenitrificans</name>
    <dbReference type="NCBI Taxonomy" id="1482"/>
    <lineage>
        <taxon>Bacteria</taxon>
        <taxon>Bacillati</taxon>
        <taxon>Bacillota</taxon>
        <taxon>Bacilli</taxon>
        <taxon>Bacillales</taxon>
        <taxon>Bacillaceae</taxon>
        <taxon>Virgibacillus</taxon>
    </lineage>
</organism>
<evidence type="ECO:0000259" key="6">
    <source>
        <dbReference type="PROSITE" id="PS52009"/>
    </source>
</evidence>
<name>A0ABR7VIV7_VIRHA</name>
<dbReference type="Gene3D" id="3.20.20.80">
    <property type="entry name" value="Glycosidases"/>
    <property type="match status" value="1"/>
</dbReference>
<dbReference type="Pfam" id="PF07555">
    <property type="entry name" value="NAGidase"/>
    <property type="match status" value="1"/>
</dbReference>
<dbReference type="Pfam" id="PF00754">
    <property type="entry name" value="F5_F8_type_C"/>
    <property type="match status" value="2"/>
</dbReference>
<evidence type="ECO:0000259" key="5">
    <source>
        <dbReference type="PROSITE" id="PS50022"/>
    </source>
</evidence>